<accession>A0ABR5JX05</accession>
<feature type="domain" description="SecA family profile" evidence="20">
    <location>
        <begin position="1"/>
        <end position="570"/>
    </location>
</feature>
<dbReference type="Gene3D" id="3.40.50.300">
    <property type="entry name" value="P-loop containing nucleotide triphosphate hydrolases"/>
    <property type="match status" value="2"/>
</dbReference>
<dbReference type="PANTHER" id="PTHR30612">
    <property type="entry name" value="SECA INNER MEMBRANE COMPONENT OF SEC PROTEIN SECRETION SYSTEM"/>
    <property type="match status" value="1"/>
</dbReference>
<evidence type="ECO:0000313" key="22">
    <source>
        <dbReference type="Proteomes" id="UP000050668"/>
    </source>
</evidence>
<dbReference type="PROSITE" id="PS51194">
    <property type="entry name" value="HELICASE_CTER"/>
    <property type="match status" value="1"/>
</dbReference>
<keyword evidence="10 15" id="KW-0067">ATP-binding</keyword>
<evidence type="ECO:0000256" key="3">
    <source>
        <dbReference type="ARBA" id="ARBA00007650"/>
    </source>
</evidence>
<evidence type="ECO:0000256" key="11">
    <source>
        <dbReference type="ARBA" id="ARBA00022927"/>
    </source>
</evidence>
<evidence type="ECO:0000256" key="9">
    <source>
        <dbReference type="ARBA" id="ARBA00022833"/>
    </source>
</evidence>
<keyword evidence="6 15" id="KW-0963">Cytoplasm</keyword>
<evidence type="ECO:0000256" key="8">
    <source>
        <dbReference type="ARBA" id="ARBA00022741"/>
    </source>
</evidence>
<evidence type="ECO:0000256" key="12">
    <source>
        <dbReference type="ARBA" id="ARBA00022967"/>
    </source>
</evidence>
<dbReference type="PANTHER" id="PTHR30612:SF0">
    <property type="entry name" value="CHLOROPLAST PROTEIN-TRANSPORTING ATPASE"/>
    <property type="match status" value="1"/>
</dbReference>
<dbReference type="InterPro" id="IPR014001">
    <property type="entry name" value="Helicase_ATP-bd"/>
</dbReference>
<dbReference type="Pfam" id="PF21090">
    <property type="entry name" value="P-loop_SecA"/>
    <property type="match status" value="2"/>
</dbReference>
<dbReference type="NCBIfam" id="TIGR00963">
    <property type="entry name" value="secA"/>
    <property type="match status" value="1"/>
</dbReference>
<dbReference type="Pfam" id="PF01043">
    <property type="entry name" value="SecA_PP_bind"/>
    <property type="match status" value="1"/>
</dbReference>
<keyword evidence="9" id="KW-0862">Zinc</keyword>
<dbReference type="InterPro" id="IPR027417">
    <property type="entry name" value="P-loop_NTPase"/>
</dbReference>
<comment type="similarity">
    <text evidence="3 15 16">Belongs to the SecA family.</text>
</comment>
<feature type="binding site" evidence="15">
    <location>
        <begin position="103"/>
        <end position="107"/>
    </location>
    <ligand>
        <name>ATP</name>
        <dbReference type="ChEBI" id="CHEBI:30616"/>
    </ligand>
</feature>
<evidence type="ECO:0000256" key="10">
    <source>
        <dbReference type="ARBA" id="ARBA00022840"/>
    </source>
</evidence>
<dbReference type="HAMAP" id="MF_01382">
    <property type="entry name" value="SecA"/>
    <property type="match status" value="1"/>
</dbReference>
<keyword evidence="22" id="KW-1185">Reference proteome</keyword>
<dbReference type="SMART" id="SM00957">
    <property type="entry name" value="SecA_DEAD"/>
    <property type="match status" value="1"/>
</dbReference>
<comment type="subcellular location">
    <subcellularLocation>
        <location evidence="15">Cell membrane</location>
        <topology evidence="15">Peripheral membrane protein</topology>
        <orientation evidence="15">Cytoplasmic side</orientation>
    </subcellularLocation>
    <subcellularLocation>
        <location evidence="15">Cytoplasm</location>
    </subcellularLocation>
    <subcellularLocation>
        <location evidence="2">Membrane</location>
        <topology evidence="2">Peripheral membrane protein</topology>
    </subcellularLocation>
    <text evidence="15">Distribution is 50-50.</text>
</comment>
<evidence type="ECO:0000256" key="16">
    <source>
        <dbReference type="RuleBase" id="RU003874"/>
    </source>
</evidence>
<comment type="caution">
    <text evidence="21">The sequence shown here is derived from an EMBL/GenBank/DDBJ whole genome shotgun (WGS) entry which is preliminary data.</text>
</comment>
<dbReference type="Pfam" id="PF07516">
    <property type="entry name" value="SecA_SW"/>
    <property type="match status" value="1"/>
</dbReference>
<dbReference type="Proteomes" id="UP000050668">
    <property type="component" value="Unassembled WGS sequence"/>
</dbReference>
<dbReference type="NCBIfam" id="NF006630">
    <property type="entry name" value="PRK09200.1"/>
    <property type="match status" value="1"/>
</dbReference>
<dbReference type="RefSeq" id="WP_053585389.1">
    <property type="nucleotide sequence ID" value="NZ_LGRV01000007.1"/>
</dbReference>
<keyword evidence="12 15" id="KW-1278">Translocase</keyword>
<keyword evidence="13 15" id="KW-0811">Translocation</keyword>
<evidence type="ECO:0000256" key="2">
    <source>
        <dbReference type="ARBA" id="ARBA00004170"/>
    </source>
</evidence>
<evidence type="ECO:0000256" key="1">
    <source>
        <dbReference type="ARBA" id="ARBA00001947"/>
    </source>
</evidence>
<dbReference type="Pfam" id="PF02810">
    <property type="entry name" value="SEC-C"/>
    <property type="match status" value="1"/>
</dbReference>
<dbReference type="Gene3D" id="3.90.1440.10">
    <property type="entry name" value="SecA, preprotein cross-linking domain"/>
    <property type="match status" value="1"/>
</dbReference>
<evidence type="ECO:0000256" key="5">
    <source>
        <dbReference type="ARBA" id="ARBA00022475"/>
    </source>
</evidence>
<evidence type="ECO:0000313" key="21">
    <source>
        <dbReference type="EMBL" id="KOS66689.1"/>
    </source>
</evidence>
<dbReference type="SMART" id="SM00958">
    <property type="entry name" value="SecA_PP_bind"/>
    <property type="match status" value="1"/>
</dbReference>
<dbReference type="PRINTS" id="PR00906">
    <property type="entry name" value="SECA"/>
</dbReference>
<evidence type="ECO:0000256" key="7">
    <source>
        <dbReference type="ARBA" id="ARBA00022723"/>
    </source>
</evidence>
<dbReference type="CDD" id="cd17928">
    <property type="entry name" value="DEXDc_SecA"/>
    <property type="match status" value="1"/>
</dbReference>
<feature type="domain" description="Helicase ATP-binding" evidence="18">
    <location>
        <begin position="87"/>
        <end position="245"/>
    </location>
</feature>
<dbReference type="EMBL" id="LGRV01000007">
    <property type="protein sequence ID" value="KOS66689.1"/>
    <property type="molecule type" value="Genomic_DNA"/>
</dbReference>
<keyword evidence="8 15" id="KW-0547">Nucleotide-binding</keyword>
<keyword evidence="4 15" id="KW-0813">Transport</keyword>
<evidence type="ECO:0000259" key="20">
    <source>
        <dbReference type="PROSITE" id="PS51196"/>
    </source>
</evidence>
<name>A0ABR5JX05_9BACI</name>
<dbReference type="InterPro" id="IPR001650">
    <property type="entry name" value="Helicase_C-like"/>
</dbReference>
<feature type="region of interest" description="Disordered" evidence="17">
    <location>
        <begin position="785"/>
        <end position="816"/>
    </location>
</feature>
<evidence type="ECO:0000259" key="19">
    <source>
        <dbReference type="PROSITE" id="PS51194"/>
    </source>
</evidence>
<evidence type="ECO:0000256" key="13">
    <source>
        <dbReference type="ARBA" id="ARBA00023010"/>
    </source>
</evidence>
<evidence type="ECO:0000256" key="4">
    <source>
        <dbReference type="ARBA" id="ARBA00022448"/>
    </source>
</evidence>
<dbReference type="SUPFAM" id="SSF52540">
    <property type="entry name" value="P-loop containing nucleoside triphosphate hydrolases"/>
    <property type="match status" value="2"/>
</dbReference>
<sequence>MANLLNKLFDFNKRELKRLEKIADQVEAFAPQMEQLSDEQLQAKTEEFKKRYADGESLESIRPEAFAVCREASKRVLGMYPFRVQVMGAASLDEGNISEMKTGEGKTLTSTMAVYLNAITGKGVHVVTVNEYLAGRDAEEMGQLYNFLGLSVGLNLNSLSKEEKRAAYEADITYSTNNELGFDYLRDNMVLYKEERVQRPLHYAVIDEVDSILIDEARTPLIISGQAGKSAQLYKQSNAFVRMLSAETDYTYEESTKGVTLTDAGVEKAEKAFGIDNLFDLTHVRLNHAINQSLKAHVSMHNDVDYVVQDGEIVIVDGFTGRLMKGRRYSDGLHQAIEAKEGVDIQNESMTMATITFQNYFRMYEKLAGMTGTAKTEEEEFRNIYNMNVIAIPTNKPIARDDRPDLIFASMEGKYKAVAADIAERHKAGQPVLVGTVAIETSEIISDLLNKHKIPHNVLNAKNHEREAEIIATAGEKGAVTIATNMAGRGTDIKPGEGVLELGGLAVIGTERHESRRIDNQLRGRSGRQGNPGVTQFYLSLEDELMRRFGSDNMKAMMMKLGMDDTQPLQSKVVSKAVESAQKRVEGNNFDSRKRLLQYDDVLRQQREIIYKERYEVIETDNMRDLVESMITEAIEHVVGLYTQGEQSEWNLKAIEDYVAGNLLDEGVLKAADLQGKSVEEITKLISDAVQRRYDEKEAELTPERMREFEKVILLRSIDTKWIDHIDAMDQLRQGIHLRAYGQNDPLREYQSEGFAMFEEMVASIREDVAKYAMKAEIRSNLEREEVAKGQAVNPKEDGAPAPKKRPVRKAENIGRNDLCPCGSGKKFKNCHGTVQ</sequence>
<gene>
    <name evidence="15" type="primary">secA</name>
    <name evidence="21" type="ORF">AEA09_18325</name>
</gene>
<dbReference type="Pfam" id="PF07517">
    <property type="entry name" value="SecA_DEAD"/>
    <property type="match status" value="1"/>
</dbReference>
<comment type="cofactor">
    <cofactor evidence="1">
        <name>Zn(2+)</name>
        <dbReference type="ChEBI" id="CHEBI:29105"/>
    </cofactor>
</comment>
<evidence type="ECO:0000256" key="17">
    <source>
        <dbReference type="SAM" id="MobiDB-lite"/>
    </source>
</evidence>
<evidence type="ECO:0000256" key="15">
    <source>
        <dbReference type="HAMAP-Rule" id="MF_01382"/>
    </source>
</evidence>
<comment type="catalytic activity">
    <reaction evidence="15">
        <text>ATP + H2O + cellular proteinSide 1 = ADP + phosphate + cellular proteinSide 2.</text>
        <dbReference type="EC" id="7.4.2.8"/>
    </reaction>
</comment>
<dbReference type="PROSITE" id="PS51192">
    <property type="entry name" value="HELICASE_ATP_BIND_1"/>
    <property type="match status" value="1"/>
</dbReference>
<proteinExistence type="inferred from homology"/>
<dbReference type="InterPro" id="IPR036670">
    <property type="entry name" value="SecA_X-link_sf"/>
</dbReference>
<comment type="function">
    <text evidence="15">Part of the Sec protein translocase complex. Interacts with the SecYEG preprotein conducting channel. Has a central role in coupling the hydrolysis of ATP to the transfer of proteins into and across the cell membrane, serving as an ATP-driven molecular motor driving the stepwise translocation of polypeptide chains across the membrane.</text>
</comment>
<feature type="binding site" evidence="15">
    <location>
        <position position="492"/>
    </location>
    <ligand>
        <name>ATP</name>
        <dbReference type="ChEBI" id="CHEBI:30616"/>
    </ligand>
</feature>
<dbReference type="SUPFAM" id="SSF81886">
    <property type="entry name" value="Helical scaffold and wing domains of SecA"/>
    <property type="match status" value="1"/>
</dbReference>
<dbReference type="InterPro" id="IPR011115">
    <property type="entry name" value="SecA_DEAD"/>
</dbReference>
<dbReference type="EC" id="7.4.2.8" evidence="15"/>
<dbReference type="NCBIfam" id="NF009538">
    <property type="entry name" value="PRK12904.1"/>
    <property type="match status" value="1"/>
</dbReference>
<keyword evidence="11 15" id="KW-0653">Protein transport</keyword>
<dbReference type="Gene3D" id="1.10.3060.10">
    <property type="entry name" value="Helical scaffold and wing domains of SecA"/>
    <property type="match status" value="1"/>
</dbReference>
<evidence type="ECO:0000256" key="14">
    <source>
        <dbReference type="ARBA" id="ARBA00023136"/>
    </source>
</evidence>
<dbReference type="InterPro" id="IPR011116">
    <property type="entry name" value="SecA_Wing/Scaffold"/>
</dbReference>
<protein>
    <recommendedName>
        <fullName evidence="15 16">Protein translocase subunit SecA</fullName>
        <ecNumber evidence="15">7.4.2.8</ecNumber>
    </recommendedName>
</protein>
<keyword evidence="7" id="KW-0479">Metal-binding</keyword>
<feature type="domain" description="Helicase C-terminal" evidence="19">
    <location>
        <begin position="410"/>
        <end position="586"/>
    </location>
</feature>
<feature type="binding site" evidence="15">
    <location>
        <position position="85"/>
    </location>
    <ligand>
        <name>ATP</name>
        <dbReference type="ChEBI" id="CHEBI:30616"/>
    </ligand>
</feature>
<comment type="subunit">
    <text evidence="15">Monomer and homodimer. Part of the essential Sec protein translocation apparatus which comprises SecA, SecYEG and auxiliary proteins SecDF. Other proteins may also be involved.</text>
</comment>
<dbReference type="CDD" id="cd18803">
    <property type="entry name" value="SF2_C_secA"/>
    <property type="match status" value="1"/>
</dbReference>
<dbReference type="PROSITE" id="PS51196">
    <property type="entry name" value="SECA_MOTOR_DEAD"/>
    <property type="match status" value="1"/>
</dbReference>
<dbReference type="InterPro" id="IPR014018">
    <property type="entry name" value="SecA_motor_DEAD"/>
</dbReference>
<keyword evidence="5 15" id="KW-1003">Cell membrane</keyword>
<evidence type="ECO:0000259" key="18">
    <source>
        <dbReference type="PROSITE" id="PS51192"/>
    </source>
</evidence>
<dbReference type="InterPro" id="IPR011130">
    <property type="entry name" value="SecA_preprotein_X-link_dom"/>
</dbReference>
<dbReference type="InterPro" id="IPR000185">
    <property type="entry name" value="SecA"/>
</dbReference>
<keyword evidence="14 15" id="KW-0472">Membrane</keyword>
<dbReference type="SUPFAM" id="SSF81767">
    <property type="entry name" value="Pre-protein crosslinking domain of SecA"/>
    <property type="match status" value="1"/>
</dbReference>
<evidence type="ECO:0000256" key="6">
    <source>
        <dbReference type="ARBA" id="ARBA00022490"/>
    </source>
</evidence>
<dbReference type="InterPro" id="IPR004027">
    <property type="entry name" value="SEC_C_motif"/>
</dbReference>
<dbReference type="InterPro" id="IPR036266">
    <property type="entry name" value="SecA_Wing/Scaffold_sf"/>
</dbReference>
<reference evidence="22" key="1">
    <citation type="submission" date="2015-07" db="EMBL/GenBank/DDBJ databases">
        <title>Fjat-14205 dsm 2895.</title>
        <authorList>
            <person name="Liu B."/>
            <person name="Wang J."/>
            <person name="Zhu Y."/>
            <person name="Liu G."/>
            <person name="Chen Q."/>
            <person name="Chen Z."/>
            <person name="Lan J."/>
            <person name="Che J."/>
            <person name="Ge C."/>
            <person name="Shi H."/>
            <person name="Pan Z."/>
            <person name="Liu X."/>
        </authorList>
    </citation>
    <scope>NUCLEOTIDE SEQUENCE [LARGE SCALE GENOMIC DNA]</scope>
    <source>
        <strain evidence="22">DSM 25560</strain>
    </source>
</reference>
<dbReference type="InterPro" id="IPR044722">
    <property type="entry name" value="SecA_SF2_C"/>
</dbReference>
<organism evidence="21 22">
    <name type="scientific">Lysinibacillus contaminans</name>
    <dbReference type="NCBI Taxonomy" id="1293441"/>
    <lineage>
        <taxon>Bacteria</taxon>
        <taxon>Bacillati</taxon>
        <taxon>Bacillota</taxon>
        <taxon>Bacilli</taxon>
        <taxon>Bacillales</taxon>
        <taxon>Bacillaceae</taxon>
        <taxon>Lysinibacillus</taxon>
    </lineage>
</organism>